<proteinExistence type="predicted"/>
<feature type="transmembrane region" description="Helical" evidence="5">
    <location>
        <begin position="106"/>
        <end position="126"/>
    </location>
</feature>
<dbReference type="EMBL" id="MFUC01000023">
    <property type="protein sequence ID" value="OGI71784.1"/>
    <property type="molecule type" value="Genomic_DNA"/>
</dbReference>
<keyword evidence="3 5" id="KW-1133">Transmembrane helix</keyword>
<feature type="transmembrane region" description="Helical" evidence="5">
    <location>
        <begin position="6"/>
        <end position="23"/>
    </location>
</feature>
<sequence>MDTENILFQTTLLVIAIAYKYLLARENVWGWILSATSSILSCLYVFIYFKLPILISLELCFMSLSLYGIYKYVKNLAYLTRIDFIIIALTMVAIIYFVFKQLETKTVWYEIAGSVTFLSGVVFMAQKNRTSKMIAWINFILGSLFIGVVVFQKHAYILLLLHIISVVIGCYAIKRLKITSS</sequence>
<feature type="transmembrane region" description="Helical" evidence="5">
    <location>
        <begin position="156"/>
        <end position="173"/>
    </location>
</feature>
<feature type="transmembrane region" description="Helical" evidence="5">
    <location>
        <begin position="82"/>
        <end position="100"/>
    </location>
</feature>
<evidence type="ECO:0000313" key="6">
    <source>
        <dbReference type="EMBL" id="OGI71784.1"/>
    </source>
</evidence>
<name>A0A1F6VQ89_9BACT</name>
<evidence type="ECO:0000256" key="2">
    <source>
        <dbReference type="ARBA" id="ARBA00022692"/>
    </source>
</evidence>
<dbReference type="AlphaFoldDB" id="A0A1F6VQ89"/>
<protein>
    <recommendedName>
        <fullName evidence="8">Nicotinamide mononucleotide transporter PnuC</fullName>
    </recommendedName>
</protein>
<dbReference type="GO" id="GO:0016020">
    <property type="term" value="C:membrane"/>
    <property type="evidence" value="ECO:0007669"/>
    <property type="project" value="UniProtKB-SubCell"/>
</dbReference>
<keyword evidence="4 5" id="KW-0472">Membrane</keyword>
<evidence type="ECO:0000256" key="4">
    <source>
        <dbReference type="ARBA" id="ARBA00023136"/>
    </source>
</evidence>
<dbReference type="STRING" id="1801752.A3J61_00125"/>
<evidence type="ECO:0000256" key="5">
    <source>
        <dbReference type="SAM" id="Phobius"/>
    </source>
</evidence>
<dbReference type="InterPro" id="IPR006419">
    <property type="entry name" value="NMN_transpt_PnuC"/>
</dbReference>
<feature type="transmembrane region" description="Helical" evidence="5">
    <location>
        <begin position="28"/>
        <end position="47"/>
    </location>
</feature>
<dbReference type="Pfam" id="PF04973">
    <property type="entry name" value="NMN_transporter"/>
    <property type="match status" value="1"/>
</dbReference>
<organism evidence="6 7">
    <name type="scientific">Candidatus Nomurabacteria bacterium RIFCSPHIGHO2_02_FULL_38_15</name>
    <dbReference type="NCBI Taxonomy" id="1801752"/>
    <lineage>
        <taxon>Bacteria</taxon>
        <taxon>Candidatus Nomuraibacteriota</taxon>
    </lineage>
</organism>
<dbReference type="Proteomes" id="UP000179686">
    <property type="component" value="Unassembled WGS sequence"/>
</dbReference>
<comment type="subcellular location">
    <subcellularLocation>
        <location evidence="1">Membrane</location>
        <topology evidence="1">Multi-pass membrane protein</topology>
    </subcellularLocation>
</comment>
<evidence type="ECO:0008006" key="8">
    <source>
        <dbReference type="Google" id="ProtNLM"/>
    </source>
</evidence>
<accession>A0A1F6VQ89</accession>
<reference evidence="6 7" key="1">
    <citation type="journal article" date="2016" name="Nat. Commun.">
        <title>Thousands of microbial genomes shed light on interconnected biogeochemical processes in an aquifer system.</title>
        <authorList>
            <person name="Anantharaman K."/>
            <person name="Brown C.T."/>
            <person name="Hug L.A."/>
            <person name="Sharon I."/>
            <person name="Castelle C.J."/>
            <person name="Probst A.J."/>
            <person name="Thomas B.C."/>
            <person name="Singh A."/>
            <person name="Wilkins M.J."/>
            <person name="Karaoz U."/>
            <person name="Brodie E.L."/>
            <person name="Williams K.H."/>
            <person name="Hubbard S.S."/>
            <person name="Banfield J.F."/>
        </authorList>
    </citation>
    <scope>NUCLEOTIDE SEQUENCE [LARGE SCALE GENOMIC DNA]</scope>
</reference>
<feature type="transmembrane region" description="Helical" evidence="5">
    <location>
        <begin position="53"/>
        <end position="70"/>
    </location>
</feature>
<comment type="caution">
    <text evidence="6">The sequence shown here is derived from an EMBL/GenBank/DDBJ whole genome shotgun (WGS) entry which is preliminary data.</text>
</comment>
<gene>
    <name evidence="6" type="ORF">A3J61_00125</name>
</gene>
<dbReference type="GO" id="GO:0034257">
    <property type="term" value="F:nicotinamide riboside transmembrane transporter activity"/>
    <property type="evidence" value="ECO:0007669"/>
    <property type="project" value="InterPro"/>
</dbReference>
<evidence type="ECO:0000313" key="7">
    <source>
        <dbReference type="Proteomes" id="UP000179686"/>
    </source>
</evidence>
<evidence type="ECO:0000256" key="1">
    <source>
        <dbReference type="ARBA" id="ARBA00004141"/>
    </source>
</evidence>
<keyword evidence="2 5" id="KW-0812">Transmembrane</keyword>
<evidence type="ECO:0000256" key="3">
    <source>
        <dbReference type="ARBA" id="ARBA00022989"/>
    </source>
</evidence>
<feature type="transmembrane region" description="Helical" evidence="5">
    <location>
        <begin position="133"/>
        <end position="150"/>
    </location>
</feature>